<keyword evidence="2" id="KW-1185">Reference proteome</keyword>
<sequence>MELLLLALQAVAGPVLAEARPRLAERTCPPAREGEVTVCGRREEPFRLKRLPARYDESALPKAETTVLGNARLGVETDQGSVGGVSSNRAMVRLKVPF</sequence>
<gene>
    <name evidence="1" type="ORF">NEE01_05870</name>
</gene>
<protein>
    <submittedName>
        <fullName evidence="1">Uncharacterized protein</fullName>
    </submittedName>
</protein>
<organism evidence="1 2">
    <name type="scientific">Sphingomonas lycopersici</name>
    <dbReference type="NCBI Taxonomy" id="2951807"/>
    <lineage>
        <taxon>Bacteria</taxon>
        <taxon>Pseudomonadati</taxon>
        <taxon>Pseudomonadota</taxon>
        <taxon>Alphaproteobacteria</taxon>
        <taxon>Sphingomonadales</taxon>
        <taxon>Sphingomonadaceae</taxon>
        <taxon>Sphingomonas</taxon>
    </lineage>
</organism>
<dbReference type="RefSeq" id="WP_265268247.1">
    <property type="nucleotide sequence ID" value="NZ_JANFAV010000003.1"/>
</dbReference>
<reference evidence="1" key="1">
    <citation type="submission" date="2022-06" db="EMBL/GenBank/DDBJ databases">
        <title>Sphingomonas sp. nov. isolated from rhizosphere soil of tomato.</title>
        <authorList>
            <person name="Dong H."/>
            <person name="Gao R."/>
        </authorList>
    </citation>
    <scope>NUCLEOTIDE SEQUENCE</scope>
    <source>
        <strain evidence="1">MMSM24</strain>
    </source>
</reference>
<accession>A0AA41Z7K9</accession>
<dbReference type="EMBL" id="JANFAV010000003">
    <property type="protein sequence ID" value="MCW6534312.1"/>
    <property type="molecule type" value="Genomic_DNA"/>
</dbReference>
<proteinExistence type="predicted"/>
<evidence type="ECO:0000313" key="2">
    <source>
        <dbReference type="Proteomes" id="UP001165565"/>
    </source>
</evidence>
<comment type="caution">
    <text evidence="1">The sequence shown here is derived from an EMBL/GenBank/DDBJ whole genome shotgun (WGS) entry which is preliminary data.</text>
</comment>
<evidence type="ECO:0000313" key="1">
    <source>
        <dbReference type="EMBL" id="MCW6534312.1"/>
    </source>
</evidence>
<dbReference type="AlphaFoldDB" id="A0AA41Z7K9"/>
<dbReference type="Proteomes" id="UP001165565">
    <property type="component" value="Unassembled WGS sequence"/>
</dbReference>
<name>A0AA41Z7K9_9SPHN</name>